<feature type="region of interest" description="Disordered" evidence="1">
    <location>
        <begin position="992"/>
        <end position="1028"/>
    </location>
</feature>
<feature type="compositionally biased region" description="Polar residues" evidence="1">
    <location>
        <begin position="422"/>
        <end position="441"/>
    </location>
</feature>
<feature type="region of interest" description="Disordered" evidence="1">
    <location>
        <begin position="81"/>
        <end position="458"/>
    </location>
</feature>
<feature type="region of interest" description="Disordered" evidence="1">
    <location>
        <begin position="749"/>
        <end position="792"/>
    </location>
</feature>
<feature type="compositionally biased region" description="Polar residues" evidence="1">
    <location>
        <begin position="178"/>
        <end position="187"/>
    </location>
</feature>
<evidence type="ECO:0000313" key="4">
    <source>
        <dbReference type="Proteomes" id="UP001271007"/>
    </source>
</evidence>
<evidence type="ECO:0000256" key="1">
    <source>
        <dbReference type="SAM" id="MobiDB-lite"/>
    </source>
</evidence>
<dbReference type="PROSITE" id="PS00028">
    <property type="entry name" value="ZINC_FINGER_C2H2_1"/>
    <property type="match status" value="1"/>
</dbReference>
<organism evidence="3 4">
    <name type="scientific">Extremus antarcticus</name>
    <dbReference type="NCBI Taxonomy" id="702011"/>
    <lineage>
        <taxon>Eukaryota</taxon>
        <taxon>Fungi</taxon>
        <taxon>Dikarya</taxon>
        <taxon>Ascomycota</taxon>
        <taxon>Pezizomycotina</taxon>
        <taxon>Dothideomycetes</taxon>
        <taxon>Dothideomycetidae</taxon>
        <taxon>Mycosphaerellales</taxon>
        <taxon>Extremaceae</taxon>
        <taxon>Extremus</taxon>
    </lineage>
</organism>
<sequence>MSRYNQYGNYYDPVGSQANQPTGYTYRGSASHSAYANPPTSTGHTSSNYQSYGTQQYGSTAQPSNSSTTHAAAALSALSGSNYNQTPAANTASSSSRYDNSNWSSAGANSTAYSTTPLSAVPNRNQSNNSPLYASTQSSNTYGRRSAAEQSQSSMSTYGNSQMTYQNAPSSAGVGGSSYHSAHSQQPAQPPRYSSPLHAVQPQQQTQQNWRTTNQTQSPQLSNASQTQHNRQQSASVEPSTTVDPSQVYDNRAELQRKAQIEAEKRKKFEAEQAARKAEEDRIAEETRKQEAAKKAEEDAAKKAEAQKRKNEQKKKAREEKKQNKDAATVLQRMSSGTANESAGPAANPEEEEMRAMFQKMREFNAKNPAMLAKLWDEERKSHESTKTTPTPGQQKAVKATSPTGVRPFAKPSAPAKSSKAGSETKQKTPQQAVPQQANSQPPGPFPGQANTTSLWPPHKKGALAEVTANWLISLPPNEGKSILAKNVLDILDQNPSYVQLCEALEGYSMAFDRSTLARELLKAVPDGLKAQGAPKASTPLGGLSGAAAQSLGASTGSPSVLKGKGKQRKDDSLTGSRTSTTVNYEAPISLSAVARELNTTGRQSVPPMMSQASPPQMSQSPYFASAAPFTNGSRPASQAGASETKPEQKPEPPPRPPADKEEAARKRTFGDLVDLTAEDSDDEGPPPKRIMMPPAVPAPGLPPQGRDPLAYIAQPVSFKQFMYGPRQDGQVKSMHGPPGFNVQTQKGMTSMAGQSTKQANGVPSPYGSQPKQPVASVQQAAPPRPKGPAPEHLQLARIKGKMLVEPIMRDRVTRKSKYDSRTIARDVLLATGRHPDMRALNAHLLVMQKLLGQHGVDSEGGNKSDLATIRWDAIDPDQPKGDKKEESLAPKKDDEAEYERERDNVPKPRTAQISITRPASPPALPPKKKKPGRPRKSENITSTNAGLTNPELDNPESQTRRSLPATPSLPHPVEMAASGAPATGYSAFQQIDPLTGKKKKGRPFGWKKSVHSREAQGLTPAVSHTKPKASPAVLHAEPEYQVYRCEWQGCKSELHNLDTLKKHLVKVHGKRNEEGGWECRWKGCELAEGELGGIEGWLGHVDEVHLGPVRWRLGDGPVVGDVSTYRPSSGLPFYLKDAYGRAVTPVISPPTPAASTTEDTQQQDPAQQLATETKPGQDPPPMNTTQDEDSKTKPARPTAAVVLDAELKKLEHHLKIVGPTMGKMGCVLVDEGRRRTFLDDEDFEGEVAGSEHEDEG</sequence>
<feature type="compositionally biased region" description="Low complexity" evidence="1">
    <location>
        <begin position="548"/>
        <end position="558"/>
    </location>
</feature>
<feature type="region of interest" description="Disordered" evidence="1">
    <location>
        <begin position="874"/>
        <end position="979"/>
    </location>
</feature>
<feature type="compositionally biased region" description="Polar residues" evidence="1">
    <location>
        <begin position="1154"/>
        <end position="1172"/>
    </location>
</feature>
<feature type="compositionally biased region" description="Low complexity" evidence="1">
    <location>
        <begin position="604"/>
        <end position="622"/>
    </location>
</feature>
<evidence type="ECO:0000259" key="2">
    <source>
        <dbReference type="PROSITE" id="PS00028"/>
    </source>
</evidence>
<feature type="compositionally biased region" description="Basic and acidic residues" evidence="1">
    <location>
        <begin position="645"/>
        <end position="670"/>
    </location>
</feature>
<feature type="domain" description="C2H2-type" evidence="2">
    <location>
        <begin position="1046"/>
        <end position="1069"/>
    </location>
</feature>
<name>A0AAJ0DDV7_9PEZI</name>
<comment type="caution">
    <text evidence="3">The sequence shown here is derived from an EMBL/GenBank/DDBJ whole genome shotgun (WGS) entry which is preliminary data.</text>
</comment>
<feature type="compositionally biased region" description="Basic and acidic residues" evidence="1">
    <location>
        <begin position="375"/>
        <end position="386"/>
    </location>
</feature>
<dbReference type="EMBL" id="JAWDJX010000023">
    <property type="protein sequence ID" value="KAK3051971.1"/>
    <property type="molecule type" value="Genomic_DNA"/>
</dbReference>
<reference evidence="3" key="1">
    <citation type="submission" date="2023-04" db="EMBL/GenBank/DDBJ databases">
        <title>Black Yeasts Isolated from many extreme environments.</title>
        <authorList>
            <person name="Coleine C."/>
            <person name="Stajich J.E."/>
            <person name="Selbmann L."/>
        </authorList>
    </citation>
    <scope>NUCLEOTIDE SEQUENCE</scope>
    <source>
        <strain evidence="3">CCFEE 5312</strain>
    </source>
</reference>
<gene>
    <name evidence="3" type="ORF">LTR09_006925</name>
</gene>
<feature type="region of interest" description="Disordered" evidence="1">
    <location>
        <begin position="1"/>
        <end position="69"/>
    </location>
</feature>
<protein>
    <recommendedName>
        <fullName evidence="2">C2H2-type domain-containing protein</fullName>
    </recommendedName>
</protein>
<feature type="compositionally biased region" description="Polar residues" evidence="1">
    <location>
        <begin position="16"/>
        <end position="63"/>
    </location>
</feature>
<feature type="compositionally biased region" description="Low complexity" evidence="1">
    <location>
        <begin position="201"/>
        <end position="217"/>
    </location>
</feature>
<feature type="region of interest" description="Disordered" evidence="1">
    <location>
        <begin position="548"/>
        <end position="581"/>
    </location>
</feature>
<dbReference type="InterPro" id="IPR013087">
    <property type="entry name" value="Znf_C2H2_type"/>
</dbReference>
<accession>A0AAJ0DDV7</accession>
<feature type="compositionally biased region" description="Polar residues" evidence="1">
    <location>
        <begin position="629"/>
        <end position="642"/>
    </location>
</feature>
<dbReference type="AlphaFoldDB" id="A0AAJ0DDV7"/>
<dbReference type="Proteomes" id="UP001271007">
    <property type="component" value="Unassembled WGS sequence"/>
</dbReference>
<dbReference type="Gene3D" id="3.30.160.60">
    <property type="entry name" value="Classic Zinc Finger"/>
    <property type="match status" value="1"/>
</dbReference>
<feature type="region of interest" description="Disordered" evidence="1">
    <location>
        <begin position="603"/>
        <end position="703"/>
    </location>
</feature>
<keyword evidence="4" id="KW-1185">Reference proteome</keyword>
<feature type="compositionally biased region" description="Low complexity" evidence="1">
    <location>
        <begin position="408"/>
        <end position="421"/>
    </location>
</feature>
<feature type="compositionally biased region" description="Polar residues" evidence="1">
    <location>
        <begin position="106"/>
        <end position="170"/>
    </location>
</feature>
<evidence type="ECO:0000313" key="3">
    <source>
        <dbReference type="EMBL" id="KAK3051971.1"/>
    </source>
</evidence>
<feature type="region of interest" description="Disordered" evidence="1">
    <location>
        <begin position="1147"/>
        <end position="1198"/>
    </location>
</feature>
<feature type="compositionally biased region" description="Polar residues" evidence="1">
    <location>
        <begin position="332"/>
        <end position="341"/>
    </location>
</feature>
<proteinExistence type="predicted"/>
<feature type="compositionally biased region" description="Basic and acidic residues" evidence="1">
    <location>
        <begin position="878"/>
        <end position="907"/>
    </location>
</feature>
<feature type="compositionally biased region" description="Polar residues" evidence="1">
    <location>
        <begin position="218"/>
        <end position="249"/>
    </location>
</feature>
<feature type="compositionally biased region" description="Low complexity" evidence="1">
    <location>
        <begin position="90"/>
        <end position="105"/>
    </location>
</feature>
<feature type="compositionally biased region" description="Polar residues" evidence="1">
    <location>
        <begin position="749"/>
        <end position="780"/>
    </location>
</feature>
<feature type="compositionally biased region" description="Basic and acidic residues" evidence="1">
    <location>
        <begin position="251"/>
        <end position="310"/>
    </location>
</feature>